<accession>A0A8J4BYS3</accession>
<feature type="compositionally biased region" description="Basic and acidic residues" evidence="6">
    <location>
        <begin position="721"/>
        <end position="737"/>
    </location>
</feature>
<feature type="region of interest" description="Disordered" evidence="6">
    <location>
        <begin position="481"/>
        <end position="634"/>
    </location>
</feature>
<dbReference type="SMART" id="SM00220">
    <property type="entry name" value="S_TKc"/>
    <property type="match status" value="1"/>
</dbReference>
<keyword evidence="10" id="KW-1185">Reference proteome</keyword>
<dbReference type="InterPro" id="IPR008271">
    <property type="entry name" value="Ser/Thr_kinase_AS"/>
</dbReference>
<dbReference type="EMBL" id="BNCP01000002">
    <property type="protein sequence ID" value="GIL70797.1"/>
    <property type="molecule type" value="Genomic_DNA"/>
</dbReference>
<dbReference type="Proteomes" id="UP000747110">
    <property type="component" value="Unassembled WGS sequence"/>
</dbReference>
<evidence type="ECO:0000313" key="9">
    <source>
        <dbReference type="EMBL" id="GIL98522.1"/>
    </source>
</evidence>
<dbReference type="PROSITE" id="PS00107">
    <property type="entry name" value="PROTEIN_KINASE_ATP"/>
    <property type="match status" value="1"/>
</dbReference>
<dbReference type="InterPro" id="IPR000719">
    <property type="entry name" value="Prot_kinase_dom"/>
</dbReference>
<evidence type="ECO:0000256" key="3">
    <source>
        <dbReference type="ARBA" id="ARBA00022777"/>
    </source>
</evidence>
<feature type="binding site" evidence="5">
    <location>
        <position position="59"/>
    </location>
    <ligand>
        <name>ATP</name>
        <dbReference type="ChEBI" id="CHEBI:30616"/>
    </ligand>
</feature>
<gene>
    <name evidence="8" type="ORF">Vretifemale_1498</name>
    <name evidence="9" type="ORF">Vretimale_3881</name>
</gene>
<evidence type="ECO:0000256" key="6">
    <source>
        <dbReference type="SAM" id="MobiDB-lite"/>
    </source>
</evidence>
<dbReference type="Gene3D" id="1.10.510.10">
    <property type="entry name" value="Transferase(Phosphotransferase) domain 1"/>
    <property type="match status" value="1"/>
</dbReference>
<dbReference type="SUPFAM" id="SSF56112">
    <property type="entry name" value="Protein kinase-like (PK-like)"/>
    <property type="match status" value="1"/>
</dbReference>
<dbReference type="Proteomes" id="UP000722791">
    <property type="component" value="Unassembled WGS sequence"/>
</dbReference>
<dbReference type="Gene3D" id="3.30.200.20">
    <property type="entry name" value="Phosphorylase Kinase, domain 1"/>
    <property type="match status" value="1"/>
</dbReference>
<dbReference type="AlphaFoldDB" id="A0A8J4BYS3"/>
<dbReference type="GO" id="GO:0004672">
    <property type="term" value="F:protein kinase activity"/>
    <property type="evidence" value="ECO:0007669"/>
    <property type="project" value="InterPro"/>
</dbReference>
<evidence type="ECO:0000256" key="2">
    <source>
        <dbReference type="ARBA" id="ARBA00022741"/>
    </source>
</evidence>
<feature type="region of interest" description="Disordered" evidence="6">
    <location>
        <begin position="196"/>
        <end position="219"/>
    </location>
</feature>
<feature type="region of interest" description="Disordered" evidence="6">
    <location>
        <begin position="721"/>
        <end position="761"/>
    </location>
</feature>
<feature type="compositionally biased region" description="Low complexity" evidence="6">
    <location>
        <begin position="742"/>
        <end position="752"/>
    </location>
</feature>
<dbReference type="OrthoDB" id="248923at2759"/>
<organism evidence="8 10">
    <name type="scientific">Volvox reticuliferus</name>
    <dbReference type="NCBI Taxonomy" id="1737510"/>
    <lineage>
        <taxon>Eukaryota</taxon>
        <taxon>Viridiplantae</taxon>
        <taxon>Chlorophyta</taxon>
        <taxon>core chlorophytes</taxon>
        <taxon>Chlorophyceae</taxon>
        <taxon>CS clade</taxon>
        <taxon>Chlamydomonadales</taxon>
        <taxon>Volvocaceae</taxon>
        <taxon>Volvox</taxon>
    </lineage>
</organism>
<protein>
    <recommendedName>
        <fullName evidence="7">Protein kinase domain-containing protein</fullName>
    </recommendedName>
</protein>
<keyword evidence="4 5" id="KW-0067">ATP-binding</keyword>
<proteinExistence type="predicted"/>
<keyword evidence="1" id="KW-0808">Transferase</keyword>
<evidence type="ECO:0000259" key="7">
    <source>
        <dbReference type="PROSITE" id="PS50011"/>
    </source>
</evidence>
<keyword evidence="2 5" id="KW-0547">Nucleotide-binding</keyword>
<dbReference type="Pfam" id="PF00069">
    <property type="entry name" value="Pkinase"/>
    <property type="match status" value="2"/>
</dbReference>
<dbReference type="PROSITE" id="PS00108">
    <property type="entry name" value="PROTEIN_KINASE_ST"/>
    <property type="match status" value="1"/>
</dbReference>
<evidence type="ECO:0000256" key="4">
    <source>
        <dbReference type="ARBA" id="ARBA00022840"/>
    </source>
</evidence>
<evidence type="ECO:0000313" key="10">
    <source>
        <dbReference type="Proteomes" id="UP000747110"/>
    </source>
</evidence>
<dbReference type="PANTHER" id="PTHR24055">
    <property type="entry name" value="MITOGEN-ACTIVATED PROTEIN KINASE"/>
    <property type="match status" value="1"/>
</dbReference>
<dbReference type="InterPro" id="IPR050117">
    <property type="entry name" value="MAPK"/>
</dbReference>
<evidence type="ECO:0000256" key="1">
    <source>
        <dbReference type="ARBA" id="ARBA00022679"/>
    </source>
</evidence>
<evidence type="ECO:0000313" key="8">
    <source>
        <dbReference type="EMBL" id="GIL70797.1"/>
    </source>
</evidence>
<dbReference type="InterPro" id="IPR017441">
    <property type="entry name" value="Protein_kinase_ATP_BS"/>
</dbReference>
<dbReference type="PROSITE" id="PS50011">
    <property type="entry name" value="PROTEIN_KINASE_DOM"/>
    <property type="match status" value="1"/>
</dbReference>
<dbReference type="GO" id="GO:0005524">
    <property type="term" value="F:ATP binding"/>
    <property type="evidence" value="ECO:0007669"/>
    <property type="project" value="UniProtKB-UniRule"/>
</dbReference>
<keyword evidence="3" id="KW-0418">Kinase</keyword>
<evidence type="ECO:0000256" key="5">
    <source>
        <dbReference type="PROSITE-ProRule" id="PRU10141"/>
    </source>
</evidence>
<feature type="compositionally biased region" description="Basic and acidic residues" evidence="6">
    <location>
        <begin position="496"/>
        <end position="505"/>
    </location>
</feature>
<dbReference type="EMBL" id="BNCQ01000005">
    <property type="protein sequence ID" value="GIL98522.1"/>
    <property type="molecule type" value="Genomic_DNA"/>
</dbReference>
<sequence>MPGEIARIVPSHEPGVYYVGRDTWQVGARYELCKVLGTGSFSAVCLAYDNLDGVKVALKRVGDVFASPDNAKRVLREVCIMRRLEHPNIVRLTDVFLKPSPTGKYVFRGGRLVPTSYDCYIAMEYCDQGDLFNMRGQLPENEVRSLMWQLLGALRYLHGLNVWHRDIKTGNLLLTLHEGRRILKVADFGSARSAKEANDPSKVIQADSGNGRHELPLAGGDGMDMEEENSSGSLGYTALAHAGDCCGEGKRGNGAAVGRSGYTTHRPSRLAGACGGLVASGLVAVPAPEGGYQPPLTSLVCTPCYRAPEVVMSRGGYSSAIDMWSAGCVFGELLQRAAYVGKAATPHLQVAPVFAITGKPLTPNSGQRYSAAEPGGSASAYAELSALFAVIGTPAWACIEAVPSDAWRRYLFHIPGRAPTLQRRFNQAGEVAVDLLARLLQFDPGRRASAEEAMAHEYFAMMHMEAQMAATGLASQVAGYGRVRSRQHHKSGSPWDGDKETKPLAESDSEPAPLLVWPPARGLSRRGSGSGGTGPDAKMEVDAQGGEGGRTGRTAAQRGLVPRTGSPITRTLSDRAAGGTSLLTKRKQLEGSSEDELPERHLIQLQGQGQQQAPRQSEGAPGERPGQPQAGLVHGASHYPVDDRRKLSFWQIDEPALALAALEAELVSLVPPDVSGNCVDATLLVDRARTAATSQTAEALAFVEECKERLREMLERECTEHDARATVRRGAEQEMRGRRSSGGESAGPSSSSGGCGILRRNSDGLPVGSDVQILGGGAGAAVLHGHLRPDPGQQLDPSIIGYERVPYHADAAAARLEPEKHLWAGRHGEWTQSSLAAQRREATSGTWGVTLMPPGLDEGTPAGKAYIDVMRSQQAR</sequence>
<reference evidence="8" key="1">
    <citation type="journal article" date="2021" name="Proc. Natl. Acad. Sci. U.S.A.">
        <title>Three genomes in the algal genus Volvox reveal the fate of a haploid sex-determining region after a transition to homothallism.</title>
        <authorList>
            <person name="Yamamoto K."/>
            <person name="Hamaji T."/>
            <person name="Kawai-Toyooka H."/>
            <person name="Matsuzaki R."/>
            <person name="Takahashi F."/>
            <person name="Nishimura Y."/>
            <person name="Kawachi M."/>
            <person name="Noguchi H."/>
            <person name="Minakuchi Y."/>
            <person name="Umen J.G."/>
            <person name="Toyoda A."/>
            <person name="Nozaki H."/>
        </authorList>
    </citation>
    <scope>NUCLEOTIDE SEQUENCE</scope>
    <source>
        <strain evidence="9">NIES-3785</strain>
        <strain evidence="8">NIES-3786</strain>
    </source>
</reference>
<feature type="domain" description="Protein kinase" evidence="7">
    <location>
        <begin position="30"/>
        <end position="459"/>
    </location>
</feature>
<comment type="caution">
    <text evidence="8">The sequence shown here is derived from an EMBL/GenBank/DDBJ whole genome shotgun (WGS) entry which is preliminary data.</text>
</comment>
<name>A0A8J4BYS3_9CHLO</name>
<dbReference type="InterPro" id="IPR011009">
    <property type="entry name" value="Kinase-like_dom_sf"/>
</dbReference>